<feature type="compositionally biased region" description="Basic residues" evidence="1">
    <location>
        <begin position="51"/>
        <end position="60"/>
    </location>
</feature>
<dbReference type="Pfam" id="PF13649">
    <property type="entry name" value="Methyltransf_25"/>
    <property type="match status" value="1"/>
</dbReference>
<evidence type="ECO:0000256" key="1">
    <source>
        <dbReference type="SAM" id="MobiDB-lite"/>
    </source>
</evidence>
<organism evidence="3 4">
    <name type="scientific">Mortierella hygrophila</name>
    <dbReference type="NCBI Taxonomy" id="979708"/>
    <lineage>
        <taxon>Eukaryota</taxon>
        <taxon>Fungi</taxon>
        <taxon>Fungi incertae sedis</taxon>
        <taxon>Mucoromycota</taxon>
        <taxon>Mortierellomycotina</taxon>
        <taxon>Mortierellomycetes</taxon>
        <taxon>Mortierellales</taxon>
        <taxon>Mortierellaceae</taxon>
        <taxon>Mortierella</taxon>
    </lineage>
</organism>
<dbReference type="SUPFAM" id="SSF53335">
    <property type="entry name" value="S-adenosyl-L-methionine-dependent methyltransferases"/>
    <property type="match status" value="1"/>
</dbReference>
<evidence type="ECO:0000313" key="3">
    <source>
        <dbReference type="EMBL" id="KAF9545217.1"/>
    </source>
</evidence>
<dbReference type="GO" id="GO:0008168">
    <property type="term" value="F:methyltransferase activity"/>
    <property type="evidence" value="ECO:0007669"/>
    <property type="project" value="TreeGrafter"/>
</dbReference>
<protein>
    <recommendedName>
        <fullName evidence="2">Methyltransferase domain-containing protein</fullName>
    </recommendedName>
</protein>
<dbReference type="Proteomes" id="UP000723463">
    <property type="component" value="Unassembled WGS sequence"/>
</dbReference>
<feature type="domain" description="Methyltransferase" evidence="2">
    <location>
        <begin position="242"/>
        <end position="333"/>
    </location>
</feature>
<comment type="caution">
    <text evidence="3">The sequence shown here is derived from an EMBL/GenBank/DDBJ whole genome shotgun (WGS) entry which is preliminary data.</text>
</comment>
<feature type="compositionally biased region" description="Basic residues" evidence="1">
    <location>
        <begin position="95"/>
        <end position="112"/>
    </location>
</feature>
<dbReference type="CDD" id="cd02440">
    <property type="entry name" value="AdoMet_MTases"/>
    <property type="match status" value="1"/>
</dbReference>
<feature type="compositionally biased region" description="Low complexity" evidence="1">
    <location>
        <begin position="115"/>
        <end position="127"/>
    </location>
</feature>
<accession>A0A9P6K421</accession>
<evidence type="ECO:0000259" key="2">
    <source>
        <dbReference type="Pfam" id="PF13649"/>
    </source>
</evidence>
<dbReference type="PANTHER" id="PTHR43591">
    <property type="entry name" value="METHYLTRANSFERASE"/>
    <property type="match status" value="1"/>
</dbReference>
<reference evidence="3" key="1">
    <citation type="journal article" date="2020" name="Fungal Divers.">
        <title>Resolving the Mortierellaceae phylogeny through synthesis of multi-gene phylogenetics and phylogenomics.</title>
        <authorList>
            <person name="Vandepol N."/>
            <person name="Liber J."/>
            <person name="Desiro A."/>
            <person name="Na H."/>
            <person name="Kennedy M."/>
            <person name="Barry K."/>
            <person name="Grigoriev I.V."/>
            <person name="Miller A.N."/>
            <person name="O'Donnell K."/>
            <person name="Stajich J.E."/>
            <person name="Bonito G."/>
        </authorList>
    </citation>
    <scope>NUCLEOTIDE SEQUENCE</scope>
    <source>
        <strain evidence="3">NRRL 2591</strain>
    </source>
</reference>
<feature type="region of interest" description="Disordered" evidence="1">
    <location>
        <begin position="1"/>
        <end position="158"/>
    </location>
</feature>
<sequence length="468" mass="51880">MGATQSSSRDLHHGSRSSSGFTIHKGRSSYSKERLRSNSNNSIHTPTHTYNNHHHQHKQPQMHYPSANNSASTLNSNHYLSPASPSHAHNSHPQYRNHHSAPIHSPSSHRHGSISPPSSNTSNNSSTLQKAITRRRASSQTVESNISSSYGSTLVASSPDRQQAYLPRHSGEGKGAGGFGQSQDDLEFRWYHGRRYHNTPSLYMLPNDTEEVDRLHLQHYIYKMILGNKNIHVPIPKESGRVIDLGCGPATWTMDMATDLTAVNFVGVDISPIYPAAIHPRNCAFFRECIVSGLTQPDASFDVAYQRNVAPGFTFEHWTKSIAEAYRILKPGGYFESVETDVMVHDAGPMTSACFEHMTMSMASRGVDPSVVRSLDKLMIDAGFVDVRVVEYRVPLGEHGGKLGHLWKQNMTAIMETVKPHLAKAGRIGEAQVGEMIREMGRETRGADGEGGWKAFQTVYVTYGRKPL</sequence>
<feature type="compositionally biased region" description="Low complexity" evidence="1">
    <location>
        <begin position="66"/>
        <end position="93"/>
    </location>
</feature>
<keyword evidence="4" id="KW-1185">Reference proteome</keyword>
<dbReference type="AlphaFoldDB" id="A0A9P6K421"/>
<feature type="compositionally biased region" description="Polar residues" evidence="1">
    <location>
        <begin position="138"/>
        <end position="158"/>
    </location>
</feature>
<proteinExistence type="predicted"/>
<dbReference type="InterPro" id="IPR041698">
    <property type="entry name" value="Methyltransf_25"/>
</dbReference>
<name>A0A9P6K421_9FUNG</name>
<dbReference type="EMBL" id="JAAAXW010000076">
    <property type="protein sequence ID" value="KAF9545217.1"/>
    <property type="molecule type" value="Genomic_DNA"/>
</dbReference>
<gene>
    <name evidence="3" type="ORF">EC957_011196</name>
</gene>
<dbReference type="InterPro" id="IPR029063">
    <property type="entry name" value="SAM-dependent_MTases_sf"/>
</dbReference>
<dbReference type="PANTHER" id="PTHR43591:SF24">
    <property type="entry name" value="2-METHOXY-6-POLYPRENYL-1,4-BENZOQUINOL METHYLASE, MITOCHONDRIAL"/>
    <property type="match status" value="1"/>
</dbReference>
<dbReference type="Gene3D" id="3.40.50.150">
    <property type="entry name" value="Vaccinia Virus protein VP39"/>
    <property type="match status" value="1"/>
</dbReference>
<evidence type="ECO:0000313" key="4">
    <source>
        <dbReference type="Proteomes" id="UP000723463"/>
    </source>
</evidence>